<proteinExistence type="predicted"/>
<accession>A0AAP3DEL4</accession>
<name>A0AAP3DEL4_BRELA</name>
<evidence type="ECO:0000313" key="2">
    <source>
        <dbReference type="Proteomes" id="UP001077662"/>
    </source>
</evidence>
<sequence>MTATSINKGMFMYAWTVYEVGTEHILTDMQRMGCDTVVLNSSYHQGRFFQSQAEQFLQVPHAGIFFRPDPTRYGRIQPVVHRSIAKEELFPRMREACQKQNMHFHTWWVGVHNSAIGSQFPELCVQNVWKDTFTYNLCPAQPDVKEYITALFEDTLIHVQPERIMVEAAAFMTMKHGGHHEINLLHIGEAAQWLLSLCFCPACKHTATERGIDGDAVQELSKRLLQPMLAQDYGPLPEEGSQIAYLMLSYPELYAYQQSREQTITDLVASLHEIAGRYQVKIDYIPSSTPFSVNQSFYEGVSLRNIASYVDRFVPLMYTDQSDSLRYGVQNLRLHDPRQEVGVALSLHHQRMKSKGALIEKVKTAVEEGASCLYYYNYSLANDRRLSWVRAANESV</sequence>
<comment type="caution">
    <text evidence="1">The sequence shown here is derived from an EMBL/GenBank/DDBJ whole genome shotgun (WGS) entry which is preliminary data.</text>
</comment>
<dbReference type="RefSeq" id="WP_258074290.1">
    <property type="nucleotide sequence ID" value="NZ_JANSGW010000005.1"/>
</dbReference>
<protein>
    <submittedName>
        <fullName evidence="1">Uncharacterized protein</fullName>
    </submittedName>
</protein>
<dbReference type="Proteomes" id="UP001077662">
    <property type="component" value="Unassembled WGS sequence"/>
</dbReference>
<organism evidence="1 2">
    <name type="scientific">Brevibacillus laterosporus</name>
    <name type="common">Bacillus laterosporus</name>
    <dbReference type="NCBI Taxonomy" id="1465"/>
    <lineage>
        <taxon>Bacteria</taxon>
        <taxon>Bacillati</taxon>
        <taxon>Bacillota</taxon>
        <taxon>Bacilli</taxon>
        <taxon>Bacillales</taxon>
        <taxon>Paenibacillaceae</taxon>
        <taxon>Brevibacillus</taxon>
    </lineage>
</organism>
<dbReference type="AlphaFoldDB" id="A0AAP3DEL4"/>
<dbReference type="EMBL" id="JAPTNE010000005">
    <property type="protein sequence ID" value="MCZ0806217.1"/>
    <property type="molecule type" value="Genomic_DNA"/>
</dbReference>
<evidence type="ECO:0000313" key="1">
    <source>
        <dbReference type="EMBL" id="MCZ0806217.1"/>
    </source>
</evidence>
<gene>
    <name evidence="1" type="ORF">O0554_04660</name>
</gene>
<reference evidence="1" key="1">
    <citation type="submission" date="2022-09" db="EMBL/GenBank/DDBJ databases">
        <title>Genome analysis and characterization of larvicidal activity of Brevibacillus strains.</title>
        <authorList>
            <person name="Patrusheva E.V."/>
            <person name="Izotova A.O."/>
            <person name="Toshchakov S.V."/>
            <person name="Sineoky S.P."/>
        </authorList>
    </citation>
    <scope>NUCLEOTIDE SEQUENCE</scope>
    <source>
        <strain evidence="1">VKPM_B-13247</strain>
    </source>
</reference>